<proteinExistence type="inferred from homology"/>
<protein>
    <recommendedName>
        <fullName evidence="5">Probable membrane transporter protein</fullName>
    </recommendedName>
</protein>
<evidence type="ECO:0000256" key="1">
    <source>
        <dbReference type="ARBA" id="ARBA00004141"/>
    </source>
</evidence>
<dbReference type="Pfam" id="PF01925">
    <property type="entry name" value="TauE"/>
    <property type="match status" value="1"/>
</dbReference>
<comment type="similarity">
    <text evidence="5">Belongs to the 4-toluene sulfonate uptake permease (TSUP) (TC 2.A.102) family.</text>
</comment>
<dbReference type="EMBL" id="CP031417">
    <property type="protein sequence ID" value="AXK83945.1"/>
    <property type="molecule type" value="Genomic_DNA"/>
</dbReference>
<dbReference type="InterPro" id="IPR002781">
    <property type="entry name" value="TM_pro_TauE-like"/>
</dbReference>
<dbReference type="Proteomes" id="UP000254889">
    <property type="component" value="Chromosome"/>
</dbReference>
<dbReference type="OrthoDB" id="457670at2"/>
<organism evidence="6 7">
    <name type="scientific">Pseudolabrys taiwanensis</name>
    <dbReference type="NCBI Taxonomy" id="331696"/>
    <lineage>
        <taxon>Bacteria</taxon>
        <taxon>Pseudomonadati</taxon>
        <taxon>Pseudomonadota</taxon>
        <taxon>Alphaproteobacteria</taxon>
        <taxon>Hyphomicrobiales</taxon>
        <taxon>Xanthobacteraceae</taxon>
        <taxon>Pseudolabrys</taxon>
    </lineage>
</organism>
<evidence type="ECO:0000313" key="6">
    <source>
        <dbReference type="EMBL" id="AXK83945.1"/>
    </source>
</evidence>
<feature type="transmembrane region" description="Helical" evidence="5">
    <location>
        <begin position="79"/>
        <end position="98"/>
    </location>
</feature>
<name>A0A346A448_9HYPH</name>
<gene>
    <name evidence="6" type="ORF">DW352_09065</name>
</gene>
<dbReference type="GO" id="GO:0005886">
    <property type="term" value="C:plasma membrane"/>
    <property type="evidence" value="ECO:0007669"/>
    <property type="project" value="UniProtKB-SubCell"/>
</dbReference>
<keyword evidence="5" id="KW-1003">Cell membrane</keyword>
<keyword evidence="2 5" id="KW-0812">Transmembrane</keyword>
<dbReference type="PANTHER" id="PTHR43483:SF3">
    <property type="entry name" value="MEMBRANE TRANSPORTER PROTEIN HI_0806-RELATED"/>
    <property type="match status" value="1"/>
</dbReference>
<feature type="transmembrane region" description="Helical" evidence="5">
    <location>
        <begin position="245"/>
        <end position="265"/>
    </location>
</feature>
<evidence type="ECO:0000256" key="2">
    <source>
        <dbReference type="ARBA" id="ARBA00022692"/>
    </source>
</evidence>
<feature type="transmembrane region" description="Helical" evidence="5">
    <location>
        <begin position="143"/>
        <end position="169"/>
    </location>
</feature>
<evidence type="ECO:0000256" key="4">
    <source>
        <dbReference type="ARBA" id="ARBA00023136"/>
    </source>
</evidence>
<dbReference type="PANTHER" id="PTHR43483">
    <property type="entry name" value="MEMBRANE TRANSPORTER PROTEIN HI_0806-RELATED"/>
    <property type="match status" value="1"/>
</dbReference>
<comment type="subcellular location">
    <subcellularLocation>
        <location evidence="5">Cell membrane</location>
        <topology evidence="5">Multi-pass membrane protein</topology>
    </subcellularLocation>
    <subcellularLocation>
        <location evidence="1">Membrane</location>
        <topology evidence="1">Multi-pass membrane protein</topology>
    </subcellularLocation>
</comment>
<keyword evidence="4 5" id="KW-0472">Membrane</keyword>
<feature type="transmembrane region" description="Helical" evidence="5">
    <location>
        <begin position="176"/>
        <end position="197"/>
    </location>
</feature>
<reference evidence="6 7" key="1">
    <citation type="submission" date="2018-07" db="EMBL/GenBank/DDBJ databases">
        <authorList>
            <person name="Quirk P.G."/>
            <person name="Krulwich T.A."/>
        </authorList>
    </citation>
    <scope>NUCLEOTIDE SEQUENCE [LARGE SCALE GENOMIC DNA]</scope>
    <source>
        <strain evidence="6 7">CC-BB4</strain>
    </source>
</reference>
<dbReference type="KEGG" id="ptaw:DW352_09065"/>
<evidence type="ECO:0000313" key="7">
    <source>
        <dbReference type="Proteomes" id="UP000254889"/>
    </source>
</evidence>
<feature type="transmembrane region" description="Helical" evidence="5">
    <location>
        <begin position="105"/>
        <end position="123"/>
    </location>
</feature>
<evidence type="ECO:0000256" key="3">
    <source>
        <dbReference type="ARBA" id="ARBA00022989"/>
    </source>
</evidence>
<sequence>MLALWIAGAGLVVGVLAGLFGIGGGAVIVPVLYEVFRALDVPEDLRMQMCIGTSIAIILPTTIRSYYGHKKKGAVIAEVVRVWALPAVFGVAIGAATATYAPSSVFKIAFVVFAAFIATRMLIGADRLSLGTELPGRAVLSVYGFITGLVSSLVGVSGGAVANAVLTLYGRPMHQTVGTAAGIGVPITIAGTIGYMLAGWPHQAQLPPLSIGFVSLIGFALMAPVSSYTASYGVRLAHWLPRRQLEIAFGIFLALASLRFVFSLIG</sequence>
<evidence type="ECO:0000256" key="5">
    <source>
        <dbReference type="RuleBase" id="RU363041"/>
    </source>
</evidence>
<keyword evidence="7" id="KW-1185">Reference proteome</keyword>
<feature type="transmembrane region" description="Helical" evidence="5">
    <location>
        <begin position="45"/>
        <end position="67"/>
    </location>
</feature>
<feature type="transmembrane region" description="Helical" evidence="5">
    <location>
        <begin position="209"/>
        <end position="233"/>
    </location>
</feature>
<feature type="transmembrane region" description="Helical" evidence="5">
    <location>
        <begin position="6"/>
        <end position="33"/>
    </location>
</feature>
<keyword evidence="3 5" id="KW-1133">Transmembrane helix</keyword>
<accession>A0A346A448</accession>
<dbReference type="AlphaFoldDB" id="A0A346A448"/>